<dbReference type="PATRIC" id="fig|1006006.8.peg.585"/>
<keyword evidence="1" id="KW-0472">Membrane</keyword>
<gene>
    <name evidence="2" type="ordered locus">Mcup_0585</name>
</gene>
<protein>
    <submittedName>
        <fullName evidence="2">Uncharacterized protein</fullName>
    </submittedName>
</protein>
<dbReference type="OrthoDB" id="34672at2157"/>
<accession>F4G100</accession>
<organism evidence="2 3">
    <name type="scientific">Metallosphaera cuprina (strain Ar-4)</name>
    <dbReference type="NCBI Taxonomy" id="1006006"/>
    <lineage>
        <taxon>Archaea</taxon>
        <taxon>Thermoproteota</taxon>
        <taxon>Thermoprotei</taxon>
        <taxon>Sulfolobales</taxon>
        <taxon>Sulfolobaceae</taxon>
        <taxon>Metallosphaera</taxon>
    </lineage>
</organism>
<evidence type="ECO:0000313" key="2">
    <source>
        <dbReference type="EMBL" id="AEB94690.1"/>
    </source>
</evidence>
<dbReference type="EMBL" id="CP002656">
    <property type="protein sequence ID" value="AEB94690.1"/>
    <property type="molecule type" value="Genomic_DNA"/>
</dbReference>
<keyword evidence="1" id="KW-1133">Transmembrane helix</keyword>
<proteinExistence type="predicted"/>
<dbReference type="eggNOG" id="arCOG06003">
    <property type="taxonomic scope" value="Archaea"/>
</dbReference>
<name>F4G100_METCR</name>
<evidence type="ECO:0000313" key="3">
    <source>
        <dbReference type="Proteomes" id="UP000007812"/>
    </source>
</evidence>
<dbReference type="HOGENOM" id="CLU_1682780_0_0_2"/>
<dbReference type="GeneID" id="10492776"/>
<sequence>MKAQSEFIAFIIVVILIVVVLVPLALLVLNFSQPSAETTDSIAILQRQINGGSILLYFNATPNPMLITFHGGGNYSLEAIFYQANGRWINITNQVTTKSGSPIPAPLNSNFTLPSYVWDKTLLLEVEGYNVSVFATALPNETAFA</sequence>
<evidence type="ECO:0000256" key="1">
    <source>
        <dbReference type="SAM" id="Phobius"/>
    </source>
</evidence>
<dbReference type="AlphaFoldDB" id="F4G100"/>
<dbReference type="STRING" id="1006006.Mcup_0585"/>
<keyword evidence="3" id="KW-1185">Reference proteome</keyword>
<reference evidence="2 3" key="1">
    <citation type="journal article" date="2011" name="J. Bacteriol.">
        <title>Complete genome sequence of Metallosphaera cuprina, a metal sulfide-oxidizing archaeon from a hot spring.</title>
        <authorList>
            <person name="Liu L.J."/>
            <person name="You X.Y."/>
            <person name="Zheng H."/>
            <person name="Wang S."/>
            <person name="Jiang C.Y."/>
            <person name="Liu S.J."/>
        </authorList>
    </citation>
    <scope>NUCLEOTIDE SEQUENCE [LARGE SCALE GENOMIC DNA]</scope>
    <source>
        <strain evidence="2 3">Ar-4</strain>
    </source>
</reference>
<dbReference type="RefSeq" id="WP_013737188.1">
    <property type="nucleotide sequence ID" value="NC_015435.1"/>
</dbReference>
<keyword evidence="1" id="KW-0812">Transmembrane</keyword>
<dbReference type="KEGG" id="mcn:Mcup_0585"/>
<dbReference type="Proteomes" id="UP000007812">
    <property type="component" value="Chromosome"/>
</dbReference>
<feature type="transmembrane region" description="Helical" evidence="1">
    <location>
        <begin position="7"/>
        <end position="29"/>
    </location>
</feature>